<sequence length="89" mass="9821">MNRGMNRRHKSYGKATCLTVQLEADGVEEQGTDPAPTEVNIKLLSDWNRAGSSLCSCAMVAPHATLSGFIVHQPHPDIRKLQFLCFPRA</sequence>
<name>A0A151MKK2_ALLMI</name>
<organism evidence="1 2">
    <name type="scientific">Alligator mississippiensis</name>
    <name type="common">American alligator</name>
    <dbReference type="NCBI Taxonomy" id="8496"/>
    <lineage>
        <taxon>Eukaryota</taxon>
        <taxon>Metazoa</taxon>
        <taxon>Chordata</taxon>
        <taxon>Craniata</taxon>
        <taxon>Vertebrata</taxon>
        <taxon>Euteleostomi</taxon>
        <taxon>Archelosauria</taxon>
        <taxon>Archosauria</taxon>
        <taxon>Crocodylia</taxon>
        <taxon>Alligatoridae</taxon>
        <taxon>Alligatorinae</taxon>
        <taxon>Alligator</taxon>
    </lineage>
</organism>
<comment type="caution">
    <text evidence="1">The sequence shown here is derived from an EMBL/GenBank/DDBJ whole genome shotgun (WGS) entry which is preliminary data.</text>
</comment>
<dbReference type="AlphaFoldDB" id="A0A151MKK2"/>
<protein>
    <submittedName>
        <fullName evidence="1">Uncharacterized protein</fullName>
    </submittedName>
</protein>
<keyword evidence="2" id="KW-1185">Reference proteome</keyword>
<proteinExistence type="predicted"/>
<dbReference type="Proteomes" id="UP000050525">
    <property type="component" value="Unassembled WGS sequence"/>
</dbReference>
<gene>
    <name evidence="1" type="ORF">Y1Q_0023787</name>
</gene>
<dbReference type="EMBL" id="AKHW03005996">
    <property type="protein sequence ID" value="KYO24920.1"/>
    <property type="molecule type" value="Genomic_DNA"/>
</dbReference>
<accession>A0A151MKK2</accession>
<evidence type="ECO:0000313" key="1">
    <source>
        <dbReference type="EMBL" id="KYO24920.1"/>
    </source>
</evidence>
<evidence type="ECO:0000313" key="2">
    <source>
        <dbReference type="Proteomes" id="UP000050525"/>
    </source>
</evidence>
<reference evidence="1 2" key="1">
    <citation type="journal article" date="2012" name="Genome Biol.">
        <title>Sequencing three crocodilian genomes to illuminate the evolution of archosaurs and amniotes.</title>
        <authorList>
            <person name="St John J.A."/>
            <person name="Braun E.L."/>
            <person name="Isberg S.R."/>
            <person name="Miles L.G."/>
            <person name="Chong A.Y."/>
            <person name="Gongora J."/>
            <person name="Dalzell P."/>
            <person name="Moran C."/>
            <person name="Bed'hom B."/>
            <person name="Abzhanov A."/>
            <person name="Burgess S.C."/>
            <person name="Cooksey A.M."/>
            <person name="Castoe T.A."/>
            <person name="Crawford N.G."/>
            <person name="Densmore L.D."/>
            <person name="Drew J.C."/>
            <person name="Edwards S.V."/>
            <person name="Faircloth B.C."/>
            <person name="Fujita M.K."/>
            <person name="Greenwold M.J."/>
            <person name="Hoffmann F.G."/>
            <person name="Howard J.M."/>
            <person name="Iguchi T."/>
            <person name="Janes D.E."/>
            <person name="Khan S.Y."/>
            <person name="Kohno S."/>
            <person name="de Koning A.J."/>
            <person name="Lance S.L."/>
            <person name="McCarthy F.M."/>
            <person name="McCormack J.E."/>
            <person name="Merchant M.E."/>
            <person name="Peterson D.G."/>
            <person name="Pollock D.D."/>
            <person name="Pourmand N."/>
            <person name="Raney B.J."/>
            <person name="Roessler K.A."/>
            <person name="Sanford J.R."/>
            <person name="Sawyer R.H."/>
            <person name="Schmidt C.J."/>
            <person name="Triplett E.W."/>
            <person name="Tuberville T.D."/>
            <person name="Venegas-Anaya M."/>
            <person name="Howard J.T."/>
            <person name="Jarvis E.D."/>
            <person name="Guillette L.J.Jr."/>
            <person name="Glenn T.C."/>
            <person name="Green R.E."/>
            <person name="Ray D.A."/>
        </authorList>
    </citation>
    <scope>NUCLEOTIDE SEQUENCE [LARGE SCALE GENOMIC DNA]</scope>
    <source>
        <strain evidence="1">KSC_2009_1</strain>
    </source>
</reference>